<dbReference type="Gene3D" id="1.10.10.10">
    <property type="entry name" value="Winged helix-like DNA-binding domain superfamily/Winged helix DNA-binding domain"/>
    <property type="match status" value="1"/>
</dbReference>
<dbReference type="Pfam" id="PF00392">
    <property type="entry name" value="GntR"/>
    <property type="match status" value="1"/>
</dbReference>
<evidence type="ECO:0000256" key="1">
    <source>
        <dbReference type="ARBA" id="ARBA00023015"/>
    </source>
</evidence>
<organism evidence="5 6">
    <name type="scientific">Streptomyces mexicanus</name>
    <dbReference type="NCBI Taxonomy" id="178566"/>
    <lineage>
        <taxon>Bacteria</taxon>
        <taxon>Bacillati</taxon>
        <taxon>Actinomycetota</taxon>
        <taxon>Actinomycetes</taxon>
        <taxon>Kitasatosporales</taxon>
        <taxon>Streptomycetaceae</taxon>
        <taxon>Streptomyces</taxon>
    </lineage>
</organism>
<dbReference type="Gene3D" id="1.20.120.530">
    <property type="entry name" value="GntR ligand-binding domain-like"/>
    <property type="match status" value="1"/>
</dbReference>
<dbReference type="PROSITE" id="PS50949">
    <property type="entry name" value="HTH_GNTR"/>
    <property type="match status" value="1"/>
</dbReference>
<evidence type="ECO:0000259" key="4">
    <source>
        <dbReference type="PROSITE" id="PS50949"/>
    </source>
</evidence>
<reference evidence="5 6" key="1">
    <citation type="submission" date="2020-08" db="EMBL/GenBank/DDBJ databases">
        <title>Whole-Genome Sequence of French Clinical Streptomyces mexicanus Strain Q0842.</title>
        <authorList>
            <person name="Boxberger M."/>
            <person name="La Scola B."/>
        </authorList>
    </citation>
    <scope>NUCLEOTIDE SEQUENCE [LARGE SCALE GENOMIC DNA]</scope>
    <source>
        <strain evidence="5 6">Marseille-Q0842</strain>
    </source>
</reference>
<dbReference type="PANTHER" id="PTHR43537">
    <property type="entry name" value="TRANSCRIPTIONAL REGULATOR, GNTR FAMILY"/>
    <property type="match status" value="1"/>
</dbReference>
<dbReference type="SUPFAM" id="SSF46785">
    <property type="entry name" value="Winged helix' DNA-binding domain"/>
    <property type="match status" value="1"/>
</dbReference>
<keyword evidence="2" id="KW-0238">DNA-binding</keyword>
<evidence type="ECO:0000313" key="6">
    <source>
        <dbReference type="Proteomes" id="UP000517694"/>
    </source>
</evidence>
<gene>
    <name evidence="5" type="ORF">H1R13_14355</name>
</gene>
<dbReference type="SMART" id="SM00345">
    <property type="entry name" value="HTH_GNTR"/>
    <property type="match status" value="1"/>
</dbReference>
<dbReference type="GO" id="GO:0003700">
    <property type="term" value="F:DNA-binding transcription factor activity"/>
    <property type="evidence" value="ECO:0007669"/>
    <property type="project" value="InterPro"/>
</dbReference>
<dbReference type="PANTHER" id="PTHR43537:SF5">
    <property type="entry name" value="UXU OPERON TRANSCRIPTIONAL REGULATOR"/>
    <property type="match status" value="1"/>
</dbReference>
<dbReference type="Pfam" id="PF07729">
    <property type="entry name" value="FCD"/>
    <property type="match status" value="1"/>
</dbReference>
<keyword evidence="3" id="KW-0804">Transcription</keyword>
<name>A0A7X1LQJ0_9ACTN</name>
<evidence type="ECO:0000313" key="5">
    <source>
        <dbReference type="EMBL" id="MBC2866125.1"/>
    </source>
</evidence>
<comment type="caution">
    <text evidence="5">The sequence shown here is derived from an EMBL/GenBank/DDBJ whole genome shotgun (WGS) entry which is preliminary data.</text>
</comment>
<keyword evidence="1" id="KW-0805">Transcription regulation</keyword>
<dbReference type="GO" id="GO:0003677">
    <property type="term" value="F:DNA binding"/>
    <property type="evidence" value="ECO:0007669"/>
    <property type="project" value="UniProtKB-KW"/>
</dbReference>
<dbReference type="Proteomes" id="UP000517694">
    <property type="component" value="Unassembled WGS sequence"/>
</dbReference>
<dbReference type="OrthoDB" id="3289286at2"/>
<dbReference type="InterPro" id="IPR036388">
    <property type="entry name" value="WH-like_DNA-bd_sf"/>
</dbReference>
<keyword evidence="6" id="KW-1185">Reference proteome</keyword>
<dbReference type="AlphaFoldDB" id="A0A7X1LQJ0"/>
<accession>A0A7X1LQJ0</accession>
<feature type="domain" description="HTH gntR-type" evidence="4">
    <location>
        <begin position="16"/>
        <end position="83"/>
    </location>
</feature>
<dbReference type="InterPro" id="IPR011711">
    <property type="entry name" value="GntR_C"/>
</dbReference>
<dbReference type="SUPFAM" id="SSF48008">
    <property type="entry name" value="GntR ligand-binding domain-like"/>
    <property type="match status" value="1"/>
</dbReference>
<sequence length="232" mass="25165">MGAVGRQVRPTGLGRTVLMDEAYEALLALILDEGLDPGTPLRIDTIAKDWGVSPTPLREALAKLENTGLVQRVPHRGYTVAPLLDDSGFRELMAARLLIEPYSARQACERDAAGTARVLAEHHREMTEAAEQRETDDFRAYMKADSAFHAAIAEAAGNRFLSAAIDPLGAHIQRFRRFTGGRINDTEEALAEHAAILRAFEARDAQACEAAMRAHLDGVAHRSFGPAGTDPA</sequence>
<dbReference type="InterPro" id="IPR008920">
    <property type="entry name" value="TF_FadR/GntR_C"/>
</dbReference>
<dbReference type="InterPro" id="IPR000524">
    <property type="entry name" value="Tscrpt_reg_HTH_GntR"/>
</dbReference>
<evidence type="ECO:0000256" key="2">
    <source>
        <dbReference type="ARBA" id="ARBA00023125"/>
    </source>
</evidence>
<protein>
    <submittedName>
        <fullName evidence="5">GntR family transcriptional regulator</fullName>
    </submittedName>
</protein>
<evidence type="ECO:0000256" key="3">
    <source>
        <dbReference type="ARBA" id="ARBA00023163"/>
    </source>
</evidence>
<dbReference type="EMBL" id="JACMHY010000005">
    <property type="protein sequence ID" value="MBC2866125.1"/>
    <property type="molecule type" value="Genomic_DNA"/>
</dbReference>
<dbReference type="RefSeq" id="WP_159661949.1">
    <property type="nucleotide sequence ID" value="NZ_JACMHY010000005.1"/>
</dbReference>
<proteinExistence type="predicted"/>
<dbReference type="SMART" id="SM00895">
    <property type="entry name" value="FCD"/>
    <property type="match status" value="1"/>
</dbReference>
<dbReference type="InterPro" id="IPR036390">
    <property type="entry name" value="WH_DNA-bd_sf"/>
</dbReference>